<dbReference type="InterPro" id="IPR001248">
    <property type="entry name" value="Pur-cyt_permease"/>
</dbReference>
<feature type="transmembrane region" description="Helical" evidence="10">
    <location>
        <begin position="400"/>
        <end position="420"/>
    </location>
</feature>
<keyword evidence="7 8" id="KW-0472">Membrane</keyword>
<comment type="subcellular location">
    <subcellularLocation>
        <location evidence="1">Membrane</location>
        <topology evidence="1">Multi-pass membrane protein</topology>
    </subcellularLocation>
</comment>
<evidence type="ECO:0000313" key="12">
    <source>
        <dbReference type="Proteomes" id="UP000799767"/>
    </source>
</evidence>
<evidence type="ECO:0000256" key="10">
    <source>
        <dbReference type="SAM" id="Phobius"/>
    </source>
</evidence>
<proteinExistence type="inferred from homology"/>
<protein>
    <submittedName>
        <fullName evidence="11">Permease for cytosine/purines, uracil, thiamine, allantoin-domain-containing protein</fullName>
    </submittedName>
</protein>
<feature type="region of interest" description="Disordered" evidence="9">
    <location>
        <begin position="1"/>
        <end position="25"/>
    </location>
</feature>
<sequence>MDLEKGGHGTPEILSQTPPDKLQRPLTADEKLAATTIDIDSRGSNTSKDIEYNGLSAHQGNGILARLRRFEESLDRRLGVESQAIDRKLPEERAGVSWWDQVNMAFLWSSGVLNISCFATGFLGFFFSLSLKQTILIVIFGSFLGSSLTGFCATFGAPMGLRQISVSRYSMGWYPNKVIALLNSIQNLGWSAVACITGGLALEAVSNGHVSVEVGIVVIAVVSFVVSFVGLRAILVYEKYAWFVFFIVFMIIFGETAPYYDNTTPASVTGATLSGQVLTLLAIIYGSSASWSTCASDYYVHYPPNVSRVKVFLMTTCGIAIPTSIGMTAGACVASAFNNVPAWAKADDRGLGFLIQTMLYPRGFADFILVLLVLSGINNSIISVYSSAISFQQLARPFALIPRFLWNILCFCIVIALASASRNSLLTYLQDFLSLLGYWCTSYVVIVFSEHFIFRKGDFKNYNLEGWNDPAVLPHGFAAGASWVLGAVAWILGMNATWFISPIAKTIGAHGGDVANELTLVVTALAFIPLRAMELKYFGK</sequence>
<dbReference type="GeneID" id="54474584"/>
<feature type="transmembrane region" description="Helical" evidence="10">
    <location>
        <begin position="105"/>
        <end position="129"/>
    </location>
</feature>
<dbReference type="InterPro" id="IPR026030">
    <property type="entry name" value="Pur-cyt_permease_Fcy2/21/22"/>
</dbReference>
<gene>
    <name evidence="11" type="ORF">BDY17DRAFT_297325</name>
</gene>
<dbReference type="PANTHER" id="PTHR31806">
    <property type="entry name" value="PURINE-CYTOSINE PERMEASE FCY2-RELATED"/>
    <property type="match status" value="1"/>
</dbReference>
<feature type="transmembrane region" description="Helical" evidence="10">
    <location>
        <begin position="242"/>
        <end position="260"/>
    </location>
</feature>
<dbReference type="EMBL" id="MU001635">
    <property type="protein sequence ID" value="KAF2483362.1"/>
    <property type="molecule type" value="Genomic_DNA"/>
</dbReference>
<keyword evidence="12" id="KW-1185">Reference proteome</keyword>
<keyword evidence="4" id="KW-0597">Phosphoprotein</keyword>
<keyword evidence="3 8" id="KW-0813">Transport</keyword>
<evidence type="ECO:0000256" key="7">
    <source>
        <dbReference type="ARBA" id="ARBA00023136"/>
    </source>
</evidence>
<evidence type="ECO:0000313" key="11">
    <source>
        <dbReference type="EMBL" id="KAF2483362.1"/>
    </source>
</evidence>
<dbReference type="Gene3D" id="1.10.4160.10">
    <property type="entry name" value="Hydantoin permease"/>
    <property type="match status" value="1"/>
</dbReference>
<evidence type="ECO:0000256" key="3">
    <source>
        <dbReference type="ARBA" id="ARBA00022448"/>
    </source>
</evidence>
<dbReference type="FunFam" id="1.10.4160.10:FF:000002">
    <property type="entry name" value="Purine-cytosine permease fcyB"/>
    <property type="match status" value="1"/>
</dbReference>
<comment type="similarity">
    <text evidence="2 8">Belongs to the purine-cytosine permease (2.A.39) family.</text>
</comment>
<dbReference type="GO" id="GO:0000329">
    <property type="term" value="C:fungal-type vacuole membrane"/>
    <property type="evidence" value="ECO:0007669"/>
    <property type="project" value="TreeGrafter"/>
</dbReference>
<keyword evidence="6 10" id="KW-1133">Transmembrane helix</keyword>
<accession>A0A6A6PTP7</accession>
<dbReference type="PIRSF" id="PIRSF002744">
    <property type="entry name" value="Pur-cyt_permease"/>
    <property type="match status" value="1"/>
</dbReference>
<dbReference type="OrthoDB" id="5428495at2759"/>
<keyword evidence="5 10" id="KW-0812">Transmembrane</keyword>
<feature type="transmembrane region" description="Helical" evidence="10">
    <location>
        <begin position="135"/>
        <end position="157"/>
    </location>
</feature>
<dbReference type="Pfam" id="PF02133">
    <property type="entry name" value="Transp_cyt_pur"/>
    <property type="match status" value="1"/>
</dbReference>
<dbReference type="AlphaFoldDB" id="A0A6A6PTP7"/>
<evidence type="ECO:0000256" key="4">
    <source>
        <dbReference type="ARBA" id="ARBA00022553"/>
    </source>
</evidence>
<reference evidence="11" key="1">
    <citation type="journal article" date="2020" name="Stud. Mycol.">
        <title>101 Dothideomycetes genomes: a test case for predicting lifestyles and emergence of pathogens.</title>
        <authorList>
            <person name="Haridas S."/>
            <person name="Albert R."/>
            <person name="Binder M."/>
            <person name="Bloem J."/>
            <person name="Labutti K."/>
            <person name="Salamov A."/>
            <person name="Andreopoulos B."/>
            <person name="Baker S."/>
            <person name="Barry K."/>
            <person name="Bills G."/>
            <person name="Bluhm B."/>
            <person name="Cannon C."/>
            <person name="Castanera R."/>
            <person name="Culley D."/>
            <person name="Daum C."/>
            <person name="Ezra D."/>
            <person name="Gonzalez J."/>
            <person name="Henrissat B."/>
            <person name="Kuo A."/>
            <person name="Liang C."/>
            <person name="Lipzen A."/>
            <person name="Lutzoni F."/>
            <person name="Magnuson J."/>
            <person name="Mondo S."/>
            <person name="Nolan M."/>
            <person name="Ohm R."/>
            <person name="Pangilinan J."/>
            <person name="Park H.-J."/>
            <person name="Ramirez L."/>
            <person name="Alfaro M."/>
            <person name="Sun H."/>
            <person name="Tritt A."/>
            <person name="Yoshinaga Y."/>
            <person name="Zwiers L.-H."/>
            <person name="Turgeon B."/>
            <person name="Goodwin S."/>
            <person name="Spatafora J."/>
            <person name="Crous P."/>
            <person name="Grigoriev I."/>
        </authorList>
    </citation>
    <scope>NUCLEOTIDE SEQUENCE</scope>
    <source>
        <strain evidence="11">CBS 113389</strain>
    </source>
</reference>
<feature type="transmembrane region" description="Helical" evidence="10">
    <location>
        <begin position="514"/>
        <end position="533"/>
    </location>
</feature>
<dbReference type="Proteomes" id="UP000799767">
    <property type="component" value="Unassembled WGS sequence"/>
</dbReference>
<dbReference type="GO" id="GO:0015851">
    <property type="term" value="P:nucleobase transport"/>
    <property type="evidence" value="ECO:0007669"/>
    <property type="project" value="UniProtKB-ARBA"/>
</dbReference>
<evidence type="ECO:0000256" key="5">
    <source>
        <dbReference type="ARBA" id="ARBA00022692"/>
    </source>
</evidence>
<feature type="transmembrane region" description="Helical" evidence="10">
    <location>
        <begin position="432"/>
        <end position="454"/>
    </location>
</feature>
<evidence type="ECO:0000256" key="6">
    <source>
        <dbReference type="ARBA" id="ARBA00022989"/>
    </source>
</evidence>
<evidence type="ECO:0000256" key="9">
    <source>
        <dbReference type="SAM" id="MobiDB-lite"/>
    </source>
</evidence>
<feature type="transmembrane region" description="Helical" evidence="10">
    <location>
        <begin position="178"/>
        <end position="202"/>
    </location>
</feature>
<evidence type="ECO:0000256" key="2">
    <source>
        <dbReference type="ARBA" id="ARBA00008974"/>
    </source>
</evidence>
<organism evidence="11 12">
    <name type="scientific">Neohortaea acidophila</name>
    <dbReference type="NCBI Taxonomy" id="245834"/>
    <lineage>
        <taxon>Eukaryota</taxon>
        <taxon>Fungi</taxon>
        <taxon>Dikarya</taxon>
        <taxon>Ascomycota</taxon>
        <taxon>Pezizomycotina</taxon>
        <taxon>Dothideomycetes</taxon>
        <taxon>Dothideomycetidae</taxon>
        <taxon>Mycosphaerellales</taxon>
        <taxon>Teratosphaeriaceae</taxon>
        <taxon>Neohortaea</taxon>
    </lineage>
</organism>
<evidence type="ECO:0000256" key="1">
    <source>
        <dbReference type="ARBA" id="ARBA00004141"/>
    </source>
</evidence>
<feature type="transmembrane region" description="Helical" evidence="10">
    <location>
        <begin position="214"/>
        <end position="235"/>
    </location>
</feature>
<feature type="transmembrane region" description="Helical" evidence="10">
    <location>
        <begin position="312"/>
        <end position="337"/>
    </location>
</feature>
<dbReference type="GO" id="GO:0005886">
    <property type="term" value="C:plasma membrane"/>
    <property type="evidence" value="ECO:0007669"/>
    <property type="project" value="TreeGrafter"/>
</dbReference>
<dbReference type="GO" id="GO:0022857">
    <property type="term" value="F:transmembrane transporter activity"/>
    <property type="evidence" value="ECO:0007669"/>
    <property type="project" value="InterPro"/>
</dbReference>
<feature type="transmembrane region" description="Helical" evidence="10">
    <location>
        <begin position="367"/>
        <end position="388"/>
    </location>
</feature>
<dbReference type="PANTHER" id="PTHR31806:SF7">
    <property type="entry name" value="TRANSPORTER, PUTATIVE (AFU_ORTHOLOGUE AFUA_2G04690)-RELATED"/>
    <property type="match status" value="1"/>
</dbReference>
<dbReference type="RefSeq" id="XP_033589932.1">
    <property type="nucleotide sequence ID" value="XM_033733582.1"/>
</dbReference>
<name>A0A6A6PTP7_9PEZI</name>
<evidence type="ECO:0000256" key="8">
    <source>
        <dbReference type="PIRNR" id="PIRNR002744"/>
    </source>
</evidence>
<feature type="transmembrane region" description="Helical" evidence="10">
    <location>
        <begin position="475"/>
        <end position="494"/>
    </location>
</feature>